<dbReference type="GO" id="GO:0046872">
    <property type="term" value="F:metal ion binding"/>
    <property type="evidence" value="ECO:0007669"/>
    <property type="project" value="UniProtKB-KW"/>
</dbReference>
<dbReference type="SUPFAM" id="SSF52467">
    <property type="entry name" value="DHS-like NAD/FAD-binding domain"/>
    <property type="match status" value="1"/>
</dbReference>
<dbReference type="Gene3D" id="3.30.1600.10">
    <property type="entry name" value="SIR2/SIRT2 'Small Domain"/>
    <property type="match status" value="1"/>
</dbReference>
<dbReference type="InterPro" id="IPR029035">
    <property type="entry name" value="DHS-like_NAD/FAD-binding_dom"/>
</dbReference>
<dbReference type="PROSITE" id="PS50305">
    <property type="entry name" value="SIRTUIN"/>
    <property type="match status" value="1"/>
</dbReference>
<feature type="binding site" evidence="4">
    <location>
        <position position="191"/>
    </location>
    <ligand>
        <name>Zn(2+)</name>
        <dbReference type="ChEBI" id="CHEBI:29105"/>
    </ligand>
</feature>
<dbReference type="InterPro" id="IPR050134">
    <property type="entry name" value="NAD-dep_sirtuin_deacylases"/>
</dbReference>
<organism evidence="7 8">
    <name type="scientific">Undibacterium terreum</name>
    <dbReference type="NCBI Taxonomy" id="1224302"/>
    <lineage>
        <taxon>Bacteria</taxon>
        <taxon>Pseudomonadati</taxon>
        <taxon>Pseudomonadota</taxon>
        <taxon>Betaproteobacteria</taxon>
        <taxon>Burkholderiales</taxon>
        <taxon>Oxalobacteraceae</taxon>
        <taxon>Undibacterium</taxon>
    </lineage>
</organism>
<evidence type="ECO:0000256" key="5">
    <source>
        <dbReference type="SAM" id="MobiDB-lite"/>
    </source>
</evidence>
<dbReference type="Gene3D" id="3.40.50.1220">
    <property type="entry name" value="TPP-binding domain"/>
    <property type="match status" value="1"/>
</dbReference>
<feature type="binding site" evidence="4">
    <location>
        <position position="188"/>
    </location>
    <ligand>
        <name>Zn(2+)</name>
        <dbReference type="ChEBI" id="CHEBI:29105"/>
    </ligand>
</feature>
<dbReference type="InterPro" id="IPR003000">
    <property type="entry name" value="Sirtuin"/>
</dbReference>
<dbReference type="Pfam" id="PF02146">
    <property type="entry name" value="SIR2"/>
    <property type="match status" value="1"/>
</dbReference>
<dbReference type="AlphaFoldDB" id="A0A916U3S1"/>
<feature type="region of interest" description="Disordered" evidence="5">
    <location>
        <begin position="42"/>
        <end position="64"/>
    </location>
</feature>
<name>A0A916U3S1_9BURK</name>
<keyword evidence="4" id="KW-0479">Metal-binding</keyword>
<accession>A0A916U3S1</accession>
<feature type="domain" description="Deacetylase sirtuin-type" evidence="6">
    <location>
        <begin position="8"/>
        <end position="286"/>
    </location>
</feature>
<evidence type="ECO:0000259" key="6">
    <source>
        <dbReference type="PROSITE" id="PS50305"/>
    </source>
</evidence>
<protein>
    <recommendedName>
        <fullName evidence="1">protein acetyllysine N-acetyltransferase</fullName>
        <ecNumber evidence="1">2.3.1.286</ecNumber>
    </recommendedName>
</protein>
<keyword evidence="3" id="KW-0520">NAD</keyword>
<keyword evidence="8" id="KW-1185">Reference proteome</keyword>
<keyword evidence="2" id="KW-0808">Transferase</keyword>
<sequence length="288" mass="31004">MNNSINDDLHAGASVEDLVAFLHRHPKVLALTGAGISTASGIPDYRDKDGVRRGNAPIQGPDFRSKEPVRKRYWARSMVGWPAMARTLPNAGHHAIASMEKAGYLSAVLTQNVDGLHQQAGSSKLIELHGNIHRVVCLNCRTEFSRAGIQVLLEQANPALAQTTAKALPDGDAQLEPDALEDFHIPACRHCGGMLQPDVVFFGDNVPRAWSDAARQALAEADALLVIGSSLMVFSGYRFCRMAAEAGKPIAAINRGITRADDLLSLKLEAASEIALPELLQQMSIQTS</sequence>
<evidence type="ECO:0000256" key="1">
    <source>
        <dbReference type="ARBA" id="ARBA00012928"/>
    </source>
</evidence>
<feature type="binding site" evidence="4">
    <location>
        <position position="137"/>
    </location>
    <ligand>
        <name>Zn(2+)</name>
        <dbReference type="ChEBI" id="CHEBI:29105"/>
    </ligand>
</feature>
<proteinExistence type="predicted"/>
<evidence type="ECO:0000256" key="3">
    <source>
        <dbReference type="ARBA" id="ARBA00023027"/>
    </source>
</evidence>
<feature type="binding site" evidence="4">
    <location>
        <position position="140"/>
    </location>
    <ligand>
        <name>Zn(2+)</name>
        <dbReference type="ChEBI" id="CHEBI:29105"/>
    </ligand>
</feature>
<dbReference type="PANTHER" id="PTHR11085">
    <property type="entry name" value="NAD-DEPENDENT PROTEIN DEACYLASE SIRTUIN-5, MITOCHONDRIAL-RELATED"/>
    <property type="match status" value="1"/>
</dbReference>
<feature type="active site" description="Proton acceptor" evidence="4">
    <location>
        <position position="129"/>
    </location>
</feature>
<dbReference type="GO" id="GO:0017136">
    <property type="term" value="F:histone deacetylase activity, NAD-dependent"/>
    <property type="evidence" value="ECO:0007669"/>
    <property type="project" value="TreeGrafter"/>
</dbReference>
<evidence type="ECO:0000313" key="8">
    <source>
        <dbReference type="Proteomes" id="UP000637423"/>
    </source>
</evidence>
<dbReference type="RefSeq" id="WP_188564009.1">
    <property type="nucleotide sequence ID" value="NZ_BMED01000001.1"/>
</dbReference>
<dbReference type="InterPro" id="IPR026590">
    <property type="entry name" value="Ssirtuin_cat_dom"/>
</dbReference>
<evidence type="ECO:0000256" key="2">
    <source>
        <dbReference type="ARBA" id="ARBA00022679"/>
    </source>
</evidence>
<evidence type="ECO:0000313" key="7">
    <source>
        <dbReference type="EMBL" id="GGC57593.1"/>
    </source>
</evidence>
<dbReference type="EMBL" id="BMED01000001">
    <property type="protein sequence ID" value="GGC57593.1"/>
    <property type="molecule type" value="Genomic_DNA"/>
</dbReference>
<dbReference type="Proteomes" id="UP000637423">
    <property type="component" value="Unassembled WGS sequence"/>
</dbReference>
<evidence type="ECO:0000256" key="4">
    <source>
        <dbReference type="PROSITE-ProRule" id="PRU00236"/>
    </source>
</evidence>
<dbReference type="InterPro" id="IPR026591">
    <property type="entry name" value="Sirtuin_cat_small_dom_sf"/>
</dbReference>
<dbReference type="EC" id="2.3.1.286" evidence="1"/>
<dbReference type="PANTHER" id="PTHR11085:SF10">
    <property type="entry name" value="NAD-DEPENDENT PROTEIN DEACYLASE SIRTUIN-5, MITOCHONDRIAL-RELATED"/>
    <property type="match status" value="1"/>
</dbReference>
<comment type="caution">
    <text evidence="7">The sequence shown here is derived from an EMBL/GenBank/DDBJ whole genome shotgun (WGS) entry which is preliminary data.</text>
</comment>
<reference evidence="7" key="1">
    <citation type="journal article" date="2014" name="Int. J. Syst. Evol. Microbiol.">
        <title>Complete genome sequence of Corynebacterium casei LMG S-19264T (=DSM 44701T), isolated from a smear-ripened cheese.</title>
        <authorList>
            <consortium name="US DOE Joint Genome Institute (JGI-PGF)"/>
            <person name="Walter F."/>
            <person name="Albersmeier A."/>
            <person name="Kalinowski J."/>
            <person name="Ruckert C."/>
        </authorList>
    </citation>
    <scope>NUCLEOTIDE SEQUENCE</scope>
    <source>
        <strain evidence="7">CGMCC 1.10998</strain>
    </source>
</reference>
<dbReference type="NCBIfam" id="NF003738">
    <property type="entry name" value="PRK05333.1"/>
    <property type="match status" value="1"/>
</dbReference>
<dbReference type="GO" id="GO:0070403">
    <property type="term" value="F:NAD+ binding"/>
    <property type="evidence" value="ECO:0007669"/>
    <property type="project" value="InterPro"/>
</dbReference>
<keyword evidence="4" id="KW-0862">Zinc</keyword>
<gene>
    <name evidence="7" type="primary">cobB</name>
    <name evidence="7" type="ORF">GCM10011396_00540</name>
</gene>
<reference evidence="7" key="2">
    <citation type="submission" date="2020-09" db="EMBL/GenBank/DDBJ databases">
        <authorList>
            <person name="Sun Q."/>
            <person name="Zhou Y."/>
        </authorList>
    </citation>
    <scope>NUCLEOTIDE SEQUENCE</scope>
    <source>
        <strain evidence="7">CGMCC 1.10998</strain>
    </source>
</reference>